<evidence type="ECO:0000313" key="2">
    <source>
        <dbReference type="EMBL" id="MPC68899.1"/>
    </source>
</evidence>
<evidence type="ECO:0000313" key="3">
    <source>
        <dbReference type="Proteomes" id="UP000324222"/>
    </source>
</evidence>
<name>A0A5B7HGM3_PORTR</name>
<comment type="caution">
    <text evidence="2">The sequence shown here is derived from an EMBL/GenBank/DDBJ whole genome shotgun (WGS) entry which is preliminary data.</text>
</comment>
<gene>
    <name evidence="2" type="ORF">E2C01_063110</name>
</gene>
<accession>A0A5B7HGM3</accession>
<organism evidence="2 3">
    <name type="scientific">Portunus trituberculatus</name>
    <name type="common">Swimming crab</name>
    <name type="synonym">Neptunus trituberculatus</name>
    <dbReference type="NCBI Taxonomy" id="210409"/>
    <lineage>
        <taxon>Eukaryota</taxon>
        <taxon>Metazoa</taxon>
        <taxon>Ecdysozoa</taxon>
        <taxon>Arthropoda</taxon>
        <taxon>Crustacea</taxon>
        <taxon>Multicrustacea</taxon>
        <taxon>Malacostraca</taxon>
        <taxon>Eumalacostraca</taxon>
        <taxon>Eucarida</taxon>
        <taxon>Decapoda</taxon>
        <taxon>Pleocyemata</taxon>
        <taxon>Brachyura</taxon>
        <taxon>Eubrachyura</taxon>
        <taxon>Portunoidea</taxon>
        <taxon>Portunidae</taxon>
        <taxon>Portuninae</taxon>
        <taxon>Portunus</taxon>
    </lineage>
</organism>
<protein>
    <submittedName>
        <fullName evidence="2">Uncharacterized protein</fullName>
    </submittedName>
</protein>
<feature type="region of interest" description="Disordered" evidence="1">
    <location>
        <begin position="84"/>
        <end position="108"/>
    </location>
</feature>
<reference evidence="2 3" key="1">
    <citation type="submission" date="2019-05" db="EMBL/GenBank/DDBJ databases">
        <title>Another draft genome of Portunus trituberculatus and its Hox gene families provides insights of decapod evolution.</title>
        <authorList>
            <person name="Jeong J.-H."/>
            <person name="Song I."/>
            <person name="Kim S."/>
            <person name="Choi T."/>
            <person name="Kim D."/>
            <person name="Ryu S."/>
            <person name="Kim W."/>
        </authorList>
    </citation>
    <scope>NUCLEOTIDE SEQUENCE [LARGE SCALE GENOMIC DNA]</scope>
    <source>
        <tissue evidence="2">Muscle</tissue>
    </source>
</reference>
<evidence type="ECO:0000256" key="1">
    <source>
        <dbReference type="SAM" id="MobiDB-lite"/>
    </source>
</evidence>
<dbReference type="AlphaFoldDB" id="A0A5B7HGM3"/>
<sequence>MDETFPLLRLAATSSRPPFSLLFLPFFYLFLMSRRRSSPESQVSEGKPGARSEEWYSIAKATTNTITTITTTSTITAIAITNTTTSPRMPLGTSPPLVEVVGGGAPVP</sequence>
<keyword evidence="3" id="KW-1185">Reference proteome</keyword>
<proteinExistence type="predicted"/>
<dbReference type="EMBL" id="VSRR010028557">
    <property type="protein sequence ID" value="MPC68899.1"/>
    <property type="molecule type" value="Genomic_DNA"/>
</dbReference>
<dbReference type="Proteomes" id="UP000324222">
    <property type="component" value="Unassembled WGS sequence"/>
</dbReference>